<comment type="function">
    <text evidence="1">Golgi membrane protein involved in vesicular trafficking and spindle migration.</text>
</comment>
<keyword evidence="9 10" id="KW-0472">Membrane</keyword>
<reference evidence="13" key="1">
    <citation type="submission" date="2016-05" db="EMBL/GenBank/DDBJ databases">
        <title>Comparative genomics of biotechnologically important yeasts.</title>
        <authorList>
            <consortium name="DOE Joint Genome Institute"/>
            <person name="Riley R."/>
            <person name="Haridas S."/>
            <person name="Wolfe K.H."/>
            <person name="Lopes M.R."/>
            <person name="Hittinger C.T."/>
            <person name="Goker M."/>
            <person name="Salamov A."/>
            <person name="Wisecaver J."/>
            <person name="Long T.M."/>
            <person name="Aerts A.L."/>
            <person name="Barry K."/>
            <person name="Choi C."/>
            <person name="Clum A."/>
            <person name="Coughlan A.Y."/>
            <person name="Deshpande S."/>
            <person name="Douglass A.P."/>
            <person name="Hanson S.J."/>
            <person name="Klenk H.-P."/>
            <person name="Labutti K."/>
            <person name="Lapidus A."/>
            <person name="Lindquist E."/>
            <person name="Lipzen A."/>
            <person name="Meier-Kolthoff J.P."/>
            <person name="Ohm R.A."/>
            <person name="Otillar R.P."/>
            <person name="Pangilinan J."/>
            <person name="Peng Y."/>
            <person name="Rokas A."/>
            <person name="Rosa C.A."/>
            <person name="Scheuner C."/>
            <person name="Sibirny A.A."/>
            <person name="Slot J.C."/>
            <person name="Stielow J.B."/>
            <person name="Sun H."/>
            <person name="Kurtzman C.P."/>
            <person name="Blackwell M."/>
            <person name="Grigoriev I.V."/>
            <person name="Jeffries T.W."/>
        </authorList>
    </citation>
    <scope>NUCLEOTIDE SEQUENCE [LARGE SCALE GENOMIC DNA]</scope>
    <source>
        <strain evidence="13">NRRL Y-2460</strain>
    </source>
</reference>
<dbReference type="PANTHER" id="PTHR47549:SF1">
    <property type="entry name" value="GOLGI APPARATUS MEMBRANE PROTEIN TVP38"/>
    <property type="match status" value="1"/>
</dbReference>
<evidence type="ECO:0000256" key="8">
    <source>
        <dbReference type="ARBA" id="ARBA00023034"/>
    </source>
</evidence>
<proteinExistence type="inferred from homology"/>
<dbReference type="OrthoDB" id="166803at2759"/>
<dbReference type="STRING" id="669874.A0A1E4TU50"/>
<accession>A0A1E4TU50</accession>
<dbReference type="GO" id="GO:0016192">
    <property type="term" value="P:vesicle-mediated transport"/>
    <property type="evidence" value="ECO:0007669"/>
    <property type="project" value="EnsemblFungi"/>
</dbReference>
<organism evidence="12 13">
    <name type="scientific">Pachysolen tannophilus NRRL Y-2460</name>
    <dbReference type="NCBI Taxonomy" id="669874"/>
    <lineage>
        <taxon>Eukaryota</taxon>
        <taxon>Fungi</taxon>
        <taxon>Dikarya</taxon>
        <taxon>Ascomycota</taxon>
        <taxon>Saccharomycotina</taxon>
        <taxon>Pichiomycetes</taxon>
        <taxon>Pachysolenaceae</taxon>
        <taxon>Pachysolen</taxon>
    </lineage>
</organism>
<evidence type="ECO:0000256" key="7">
    <source>
        <dbReference type="ARBA" id="ARBA00022989"/>
    </source>
</evidence>
<evidence type="ECO:0000256" key="2">
    <source>
        <dbReference type="ARBA" id="ARBA00004653"/>
    </source>
</evidence>
<dbReference type="InterPro" id="IPR051076">
    <property type="entry name" value="Golgi_membrane_TVP38/TMEM64"/>
</dbReference>
<dbReference type="Pfam" id="PF09335">
    <property type="entry name" value="VTT_dom"/>
    <property type="match status" value="1"/>
</dbReference>
<keyword evidence="8" id="KW-0333">Golgi apparatus</keyword>
<evidence type="ECO:0000313" key="13">
    <source>
        <dbReference type="Proteomes" id="UP000094236"/>
    </source>
</evidence>
<dbReference type="InterPro" id="IPR032816">
    <property type="entry name" value="VTT_dom"/>
</dbReference>
<dbReference type="GO" id="GO:0000022">
    <property type="term" value="P:mitotic spindle elongation"/>
    <property type="evidence" value="ECO:0007669"/>
    <property type="project" value="EnsemblFungi"/>
</dbReference>
<evidence type="ECO:0000256" key="3">
    <source>
        <dbReference type="ARBA" id="ARBA00008640"/>
    </source>
</evidence>
<evidence type="ECO:0000256" key="1">
    <source>
        <dbReference type="ARBA" id="ARBA00002978"/>
    </source>
</evidence>
<feature type="transmembrane region" description="Helical" evidence="10">
    <location>
        <begin position="170"/>
        <end position="188"/>
    </location>
</feature>
<evidence type="ECO:0000256" key="5">
    <source>
        <dbReference type="ARBA" id="ARBA00020673"/>
    </source>
</evidence>
<dbReference type="PANTHER" id="PTHR47549">
    <property type="entry name" value="GOLGI APPARATUS MEMBRANE PROTEIN TVP38-RELATED"/>
    <property type="match status" value="1"/>
</dbReference>
<evidence type="ECO:0000256" key="9">
    <source>
        <dbReference type="ARBA" id="ARBA00023136"/>
    </source>
</evidence>
<feature type="transmembrane region" description="Helical" evidence="10">
    <location>
        <begin position="20"/>
        <end position="47"/>
    </location>
</feature>
<evidence type="ECO:0000256" key="6">
    <source>
        <dbReference type="ARBA" id="ARBA00022692"/>
    </source>
</evidence>
<feature type="domain" description="VTT" evidence="11">
    <location>
        <begin position="36"/>
        <end position="152"/>
    </location>
</feature>
<gene>
    <name evidence="12" type="ORF">PACTADRAFT_75776</name>
</gene>
<comment type="similarity">
    <text evidence="3">Belongs to the TVP38/TMEM64 family.</text>
</comment>
<keyword evidence="7 10" id="KW-1133">Transmembrane helix</keyword>
<evidence type="ECO:0000313" key="12">
    <source>
        <dbReference type="EMBL" id="ODV95267.1"/>
    </source>
</evidence>
<dbReference type="Proteomes" id="UP000094236">
    <property type="component" value="Unassembled WGS sequence"/>
</dbReference>
<evidence type="ECO:0000256" key="4">
    <source>
        <dbReference type="ARBA" id="ARBA00013533"/>
    </source>
</evidence>
<comment type="subcellular location">
    <subcellularLocation>
        <location evidence="2">Golgi apparatus membrane</location>
        <topology evidence="2">Multi-pass membrane protein</topology>
    </subcellularLocation>
</comment>
<protein>
    <recommendedName>
        <fullName evidence="4">Golgi apparatus membrane protein TVP38</fullName>
    </recommendedName>
    <alternativeName>
        <fullName evidence="5">Golgi apparatus membrane protein tvp38</fullName>
    </alternativeName>
</protein>
<dbReference type="AlphaFoldDB" id="A0A1E4TU50"/>
<sequence length="239" mass="26203">MDLLVSSARTWREMRGGKILMFVLIFGVSFPPLIGFSALSALTGMIWGISGGWPVLAAASITGSMFSFILFRYVLKERAVELMEKSRKFEAFTMILNDKNALWLLCLIRLCPLPYSLSNGALAAVPGISVPTFVGASVLTSPKLLIHLFIGSKIADLGESQDFATGLVDFASILITATAFSLTTYIIYIKMREKMQELGANATITLDEANFGIEDIDEGNGDDDSMFRDEDFEEDNIIV</sequence>
<evidence type="ECO:0000259" key="11">
    <source>
        <dbReference type="Pfam" id="PF09335"/>
    </source>
</evidence>
<dbReference type="GO" id="GO:0000139">
    <property type="term" value="C:Golgi membrane"/>
    <property type="evidence" value="ECO:0007669"/>
    <property type="project" value="UniProtKB-SubCell"/>
</dbReference>
<name>A0A1E4TU50_PACTA</name>
<evidence type="ECO:0000256" key="10">
    <source>
        <dbReference type="SAM" id="Phobius"/>
    </source>
</evidence>
<keyword evidence="13" id="KW-1185">Reference proteome</keyword>
<dbReference type="EMBL" id="KV454014">
    <property type="protein sequence ID" value="ODV95267.1"/>
    <property type="molecule type" value="Genomic_DNA"/>
</dbReference>
<feature type="transmembrane region" description="Helical" evidence="10">
    <location>
        <begin position="53"/>
        <end position="75"/>
    </location>
</feature>
<keyword evidence="6 10" id="KW-0812">Transmembrane</keyword>